<reference evidence="3 4" key="1">
    <citation type="submission" date="2016-03" db="EMBL/GenBank/DDBJ databases">
        <title>EvidentialGene: Evidence-directed Construction of Genes on Genomes.</title>
        <authorList>
            <person name="Gilbert D.G."/>
            <person name="Choi J.-H."/>
            <person name="Mockaitis K."/>
            <person name="Colbourne J."/>
            <person name="Pfrender M."/>
        </authorList>
    </citation>
    <scope>NUCLEOTIDE SEQUENCE [LARGE SCALE GENOMIC DNA]</scope>
    <source>
        <strain evidence="3 4">Xinb3</strain>
        <tissue evidence="3">Complete organism</tissue>
    </source>
</reference>
<protein>
    <submittedName>
        <fullName evidence="3">Uncharacterized protein</fullName>
    </submittedName>
</protein>
<evidence type="ECO:0000256" key="2">
    <source>
        <dbReference type="SAM" id="SignalP"/>
    </source>
</evidence>
<accession>A0A164X465</accession>
<gene>
    <name evidence="3" type="ORF">APZ42_020934</name>
</gene>
<feature type="compositionally biased region" description="Gly residues" evidence="1">
    <location>
        <begin position="24"/>
        <end position="33"/>
    </location>
</feature>
<comment type="caution">
    <text evidence="3">The sequence shown here is derived from an EMBL/GenBank/DDBJ whole genome shotgun (WGS) entry which is preliminary data.</text>
</comment>
<feature type="chain" id="PRO_5007854238" evidence="2">
    <location>
        <begin position="20"/>
        <end position="99"/>
    </location>
</feature>
<evidence type="ECO:0000313" key="3">
    <source>
        <dbReference type="EMBL" id="KZS13856.1"/>
    </source>
</evidence>
<feature type="region of interest" description="Disordered" evidence="1">
    <location>
        <begin position="23"/>
        <end position="43"/>
    </location>
</feature>
<sequence length="99" mass="11211">MGVFKMLLLVVSLIAYSNSASVHGGHGGRGGHVGRGDRGDHHMNRRSAQYYTTAAPYYTTVASYHSELRITLRQLLTTPKLRITLRQLYTTRRYMDIVQ</sequence>
<name>A0A164X465_9CRUS</name>
<dbReference type="EMBL" id="LRGB01001019">
    <property type="protein sequence ID" value="KZS13856.1"/>
    <property type="molecule type" value="Genomic_DNA"/>
</dbReference>
<keyword evidence="4" id="KW-1185">Reference proteome</keyword>
<evidence type="ECO:0000256" key="1">
    <source>
        <dbReference type="SAM" id="MobiDB-lite"/>
    </source>
</evidence>
<dbReference type="AlphaFoldDB" id="A0A164X465"/>
<feature type="signal peptide" evidence="2">
    <location>
        <begin position="1"/>
        <end position="19"/>
    </location>
</feature>
<organism evidence="3 4">
    <name type="scientific">Daphnia magna</name>
    <dbReference type="NCBI Taxonomy" id="35525"/>
    <lineage>
        <taxon>Eukaryota</taxon>
        <taxon>Metazoa</taxon>
        <taxon>Ecdysozoa</taxon>
        <taxon>Arthropoda</taxon>
        <taxon>Crustacea</taxon>
        <taxon>Branchiopoda</taxon>
        <taxon>Diplostraca</taxon>
        <taxon>Cladocera</taxon>
        <taxon>Anomopoda</taxon>
        <taxon>Daphniidae</taxon>
        <taxon>Daphnia</taxon>
    </lineage>
</organism>
<dbReference type="Proteomes" id="UP000076858">
    <property type="component" value="Unassembled WGS sequence"/>
</dbReference>
<proteinExistence type="predicted"/>
<evidence type="ECO:0000313" key="4">
    <source>
        <dbReference type="Proteomes" id="UP000076858"/>
    </source>
</evidence>
<keyword evidence="2" id="KW-0732">Signal</keyword>